<dbReference type="GO" id="GO:0008233">
    <property type="term" value="F:peptidase activity"/>
    <property type="evidence" value="ECO:0007669"/>
    <property type="project" value="UniProtKB-KW"/>
</dbReference>
<evidence type="ECO:0000313" key="6">
    <source>
        <dbReference type="EMBL" id="EWC59443.1"/>
    </source>
</evidence>
<reference evidence="6 7" key="1">
    <citation type="journal article" date="2014" name="Genome Announc.">
        <title>Draft Genome Sequence of the Antitrypanosomally Active Sponge-Associated Bacterium Actinokineospora sp. Strain EG49.</title>
        <authorList>
            <person name="Harjes J."/>
            <person name="Ryu T."/>
            <person name="Abdelmohsen U.R."/>
            <person name="Moitinho-Silva L."/>
            <person name="Horn H."/>
            <person name="Ravasi T."/>
            <person name="Hentschel U."/>
        </authorList>
    </citation>
    <scope>NUCLEOTIDE SEQUENCE [LARGE SCALE GENOMIC DNA]</scope>
    <source>
        <strain evidence="6 7">EG49</strain>
    </source>
</reference>
<comment type="similarity">
    <text evidence="1">Belongs to the peptidase S33 family.</text>
</comment>
<dbReference type="STRING" id="909613.UO65_5268"/>
<keyword evidence="3" id="KW-0378">Hydrolase</keyword>
<dbReference type="Gene3D" id="3.40.50.1820">
    <property type="entry name" value="alpha/beta hydrolase"/>
    <property type="match status" value="1"/>
</dbReference>
<keyword evidence="6" id="KW-0645">Protease</keyword>
<dbReference type="InterPro" id="IPR029058">
    <property type="entry name" value="AB_hydrolase_fold"/>
</dbReference>
<feature type="domain" description="Peptidase S33 tripeptidyl aminopeptidase-like C-terminal" evidence="5">
    <location>
        <begin position="454"/>
        <end position="544"/>
    </location>
</feature>
<organism evidence="6 7">
    <name type="scientific">Actinokineospora spheciospongiae</name>
    <dbReference type="NCBI Taxonomy" id="909613"/>
    <lineage>
        <taxon>Bacteria</taxon>
        <taxon>Bacillati</taxon>
        <taxon>Actinomycetota</taxon>
        <taxon>Actinomycetes</taxon>
        <taxon>Pseudonocardiales</taxon>
        <taxon>Pseudonocardiaceae</taxon>
        <taxon>Actinokineospora</taxon>
    </lineage>
</organism>
<feature type="domain" description="AB hydrolase-1" evidence="4">
    <location>
        <begin position="145"/>
        <end position="325"/>
    </location>
</feature>
<evidence type="ECO:0000256" key="1">
    <source>
        <dbReference type="ARBA" id="ARBA00010088"/>
    </source>
</evidence>
<sequence>MLVMPVVPRSAARGPAPVNATTGDAVPTGCHPGPVRRLLPVVLALLLTGACTTAVPGTAVPGSVEQRGPVGPVPAGLDRFHAQPLTWRDCRPFGTNDVARGVFGKRTLQCATLTVPLDYAKPQARTVELGVLRRQAAKPDQRIGALVVNPGGPGASGMEAAAGLGARNKGTEVTDRFDLVGFDPRGVGFSGPDVVCLTAAETDALRSAPPVTDVAGYEAQSRDYAAKCAERSGGAEVLGNIGTREVARDLDVLRSALGEPKLTYVGYSYGTRLGTAYAEAFPGNVRAMVLDGAVDPERGVVDQVIGQYHGFDQALDAFLIWCRGTGTCTVRDRKTLMALIGRVHASPVAVGDRRITGLDATRAITASLYSPLTWQPLSDAIDALDAGDGTALLEMADSSYGRQPDGGYSGATDALIAVRCADDERVTDRAALLPAVEGTRGTFLAAAQPVLPALDPCAFWPAPATATPHKPRVDGIPPLLVISTSGDPATPYLAGVNLAEDLKATLLTFSATQHTVFLQGNTCVDTIGAAYLVNGTLPAPGTTCTP</sequence>
<comment type="caution">
    <text evidence="6">The sequence shown here is derived from an EMBL/GenBank/DDBJ whole genome shotgun (WGS) entry which is preliminary data.</text>
</comment>
<dbReference type="InterPro" id="IPR051601">
    <property type="entry name" value="Serine_prot/Carboxylest_S33"/>
</dbReference>
<dbReference type="InterPro" id="IPR000073">
    <property type="entry name" value="AB_hydrolase_1"/>
</dbReference>
<evidence type="ECO:0000313" key="7">
    <source>
        <dbReference type="Proteomes" id="UP000019277"/>
    </source>
</evidence>
<evidence type="ECO:0000259" key="5">
    <source>
        <dbReference type="Pfam" id="PF08386"/>
    </source>
</evidence>
<dbReference type="InterPro" id="IPR013595">
    <property type="entry name" value="Pept_S33_TAP-like_C"/>
</dbReference>
<dbReference type="GO" id="GO:0006508">
    <property type="term" value="P:proteolysis"/>
    <property type="evidence" value="ECO:0007669"/>
    <property type="project" value="UniProtKB-KW"/>
</dbReference>
<dbReference type="Proteomes" id="UP000019277">
    <property type="component" value="Unassembled WGS sequence"/>
</dbReference>
<evidence type="ECO:0000256" key="2">
    <source>
        <dbReference type="ARBA" id="ARBA00022729"/>
    </source>
</evidence>
<evidence type="ECO:0000259" key="4">
    <source>
        <dbReference type="Pfam" id="PF00561"/>
    </source>
</evidence>
<keyword evidence="7" id="KW-1185">Reference proteome</keyword>
<proteinExistence type="inferred from homology"/>
<keyword evidence="2" id="KW-0732">Signal</keyword>
<dbReference type="PANTHER" id="PTHR43248">
    <property type="entry name" value="2-SUCCINYL-6-HYDROXY-2,4-CYCLOHEXADIENE-1-CARBOXYLATE SYNTHASE"/>
    <property type="match status" value="1"/>
</dbReference>
<dbReference type="Pfam" id="PF08386">
    <property type="entry name" value="Abhydrolase_4"/>
    <property type="match status" value="1"/>
</dbReference>
<dbReference type="SUPFAM" id="SSF53474">
    <property type="entry name" value="alpha/beta-Hydrolases"/>
    <property type="match status" value="1"/>
</dbReference>
<evidence type="ECO:0000256" key="3">
    <source>
        <dbReference type="ARBA" id="ARBA00022801"/>
    </source>
</evidence>
<protein>
    <submittedName>
        <fullName evidence="6">Putative exported protease</fullName>
    </submittedName>
</protein>
<dbReference type="PANTHER" id="PTHR43248:SF29">
    <property type="entry name" value="TRIPEPTIDYL AMINOPEPTIDASE"/>
    <property type="match status" value="1"/>
</dbReference>
<dbReference type="PATRIC" id="fig|909613.9.peg.5263"/>
<dbReference type="AlphaFoldDB" id="W7IGL5"/>
<dbReference type="Pfam" id="PF00561">
    <property type="entry name" value="Abhydrolase_1"/>
    <property type="match status" value="1"/>
</dbReference>
<accession>W7IGL5</accession>
<dbReference type="eggNOG" id="COG0596">
    <property type="taxonomic scope" value="Bacteria"/>
</dbReference>
<gene>
    <name evidence="6" type="ORF">UO65_5268</name>
</gene>
<dbReference type="EMBL" id="AYXG01000204">
    <property type="protein sequence ID" value="EWC59443.1"/>
    <property type="molecule type" value="Genomic_DNA"/>
</dbReference>
<name>W7IGL5_9PSEU</name>